<protein>
    <submittedName>
        <fullName evidence="2 4">Uncharacterized protein</fullName>
    </submittedName>
</protein>
<organism evidence="3 4">
    <name type="scientific">Heligmosomoides polygyrus</name>
    <name type="common">Parasitic roundworm</name>
    <dbReference type="NCBI Taxonomy" id="6339"/>
    <lineage>
        <taxon>Eukaryota</taxon>
        <taxon>Metazoa</taxon>
        <taxon>Ecdysozoa</taxon>
        <taxon>Nematoda</taxon>
        <taxon>Chromadorea</taxon>
        <taxon>Rhabditida</taxon>
        <taxon>Rhabditina</taxon>
        <taxon>Rhabditomorpha</taxon>
        <taxon>Strongyloidea</taxon>
        <taxon>Heligmosomidae</taxon>
        <taxon>Heligmosomoides</taxon>
    </lineage>
</organism>
<proteinExistence type="predicted"/>
<evidence type="ECO:0000313" key="2">
    <source>
        <dbReference type="EMBL" id="VDP18241.1"/>
    </source>
</evidence>
<dbReference type="WBParaSite" id="HPBE_0002010001-mRNA-1">
    <property type="protein sequence ID" value="HPBE_0002010001-mRNA-1"/>
    <property type="gene ID" value="HPBE_0002010001"/>
</dbReference>
<reference evidence="4" key="2">
    <citation type="submission" date="2019-09" db="UniProtKB">
        <authorList>
            <consortium name="WormBaseParasite"/>
        </authorList>
    </citation>
    <scope>IDENTIFICATION</scope>
</reference>
<dbReference type="OrthoDB" id="5827837at2759"/>
<keyword evidence="3" id="KW-1185">Reference proteome</keyword>
<accession>A0A3P8B774</accession>
<dbReference type="Proteomes" id="UP000050761">
    <property type="component" value="Unassembled WGS sequence"/>
</dbReference>
<evidence type="ECO:0000313" key="4">
    <source>
        <dbReference type="WBParaSite" id="HPBE_0002010001-mRNA-1"/>
    </source>
</evidence>
<feature type="region of interest" description="Disordered" evidence="1">
    <location>
        <begin position="1"/>
        <end position="20"/>
    </location>
</feature>
<gene>
    <name evidence="2" type="ORF">HPBE_LOCUS20099</name>
</gene>
<evidence type="ECO:0000313" key="3">
    <source>
        <dbReference type="Proteomes" id="UP000050761"/>
    </source>
</evidence>
<name>A0A183GD12_HELPZ</name>
<reference evidence="2 3" key="1">
    <citation type="submission" date="2018-11" db="EMBL/GenBank/DDBJ databases">
        <authorList>
            <consortium name="Pathogen Informatics"/>
        </authorList>
    </citation>
    <scope>NUCLEOTIDE SEQUENCE [LARGE SCALE GENOMIC DNA]</scope>
</reference>
<accession>A0A183GD12</accession>
<dbReference type="AlphaFoldDB" id="A0A183GD12"/>
<dbReference type="EMBL" id="UZAH01031858">
    <property type="protein sequence ID" value="VDP18241.1"/>
    <property type="molecule type" value="Genomic_DNA"/>
</dbReference>
<sequence>MKQRHHPLSHDPPASSATTDIQETDVHLSNAYVDPDAAQVCGASNNGLSSPHTLGWGTVLVLQVSFAVDAHNYVSANSRPLHRSSVSALRDEVIYRKVRLLPIIRTRFPGERVITLFGTPHGLLYRIPGTNLVHAFYLHRKNRKLDIYCCIKCRAVRAFTQIRVIGNEFLSDPCRVLHRCSPRTLAEDKTKRLIYEKMNMVRNDERFAGFTAKEVWLSGLREIIESVPDGNQLSVYCRGVLYGPDLFPDDGLKEEMLAEYCAGGFKSKLRGIRR</sequence>
<evidence type="ECO:0000256" key="1">
    <source>
        <dbReference type="SAM" id="MobiDB-lite"/>
    </source>
</evidence>